<organism evidence="5 6">
    <name type="scientific">Acidianus ambivalens</name>
    <name type="common">Desulfurolobus ambivalens</name>
    <dbReference type="NCBI Taxonomy" id="2283"/>
    <lineage>
        <taxon>Archaea</taxon>
        <taxon>Thermoproteota</taxon>
        <taxon>Thermoprotei</taxon>
        <taxon>Sulfolobales</taxon>
        <taxon>Sulfolobaceae</taxon>
        <taxon>Acidianus</taxon>
    </lineage>
</organism>
<dbReference type="InterPro" id="IPR000644">
    <property type="entry name" value="CBS_dom"/>
</dbReference>
<dbReference type="AlphaFoldDB" id="A0A650CV03"/>
<dbReference type="SMART" id="SM00116">
    <property type="entry name" value="CBS"/>
    <property type="match status" value="2"/>
</dbReference>
<sequence>MSIKELITRPPVTISSSASLKDCAKLMRKENVGSLLVVDGDTPKGIITERDIIQAIADDYPLETPASKVMSTNLITADASTEVGDAALLMTNNKIRHLVVTEGGKIIGVISLRDVARSLGLITTDASFW</sequence>
<dbReference type="InterPro" id="IPR051257">
    <property type="entry name" value="Diverse_CBS-Domain"/>
</dbReference>
<dbReference type="Pfam" id="PF00571">
    <property type="entry name" value="CBS"/>
    <property type="match status" value="2"/>
</dbReference>
<dbReference type="Proteomes" id="UP000474054">
    <property type="component" value="Unassembled WGS sequence"/>
</dbReference>
<reference evidence="5 6" key="2">
    <citation type="submission" date="2019-10" db="EMBL/GenBank/DDBJ databases">
        <title>Genome Sequences from Six Type Strain Members of the Archaeal Family Sulfolobaceae: Acidianus ambivalens, Acidianus infernus, Metallosphaera prunae, Stygiolobus azoricus, Sulfolobus metallicus, and Sulfurisphaera ohwakuensis.</title>
        <authorList>
            <person name="Counts J.A."/>
            <person name="Kelly R.M."/>
        </authorList>
    </citation>
    <scope>NUCLEOTIDE SEQUENCE [LARGE SCALE GENOMIC DNA]</scope>
    <source>
        <strain evidence="5 6">LEI 10</strain>
    </source>
</reference>
<dbReference type="PANTHER" id="PTHR43080:SF2">
    <property type="entry name" value="CBS DOMAIN-CONTAINING PROTEIN"/>
    <property type="match status" value="1"/>
</dbReference>
<dbReference type="GeneID" id="42779349"/>
<dbReference type="RefSeq" id="WP_152941882.1">
    <property type="nucleotide sequence ID" value="NZ_CP045482.1"/>
</dbReference>
<evidence type="ECO:0000313" key="4">
    <source>
        <dbReference type="EMBL" id="MQL55762.1"/>
    </source>
</evidence>
<dbReference type="Proteomes" id="UP000426328">
    <property type="component" value="Chromosome"/>
</dbReference>
<protein>
    <submittedName>
        <fullName evidence="5">CBS domain-containing protein</fullName>
    </submittedName>
</protein>
<feature type="domain" description="CBS" evidence="3">
    <location>
        <begin position="7"/>
        <end position="64"/>
    </location>
</feature>
<evidence type="ECO:0000259" key="3">
    <source>
        <dbReference type="PROSITE" id="PS51371"/>
    </source>
</evidence>
<dbReference type="EMBL" id="CP045482">
    <property type="protein sequence ID" value="QGR21666.1"/>
    <property type="molecule type" value="Genomic_DNA"/>
</dbReference>
<evidence type="ECO:0000256" key="2">
    <source>
        <dbReference type="PROSITE-ProRule" id="PRU00703"/>
    </source>
</evidence>
<dbReference type="KEGG" id="aamb:D1866_06385"/>
<evidence type="ECO:0000313" key="5">
    <source>
        <dbReference type="EMBL" id="QGR21666.1"/>
    </source>
</evidence>
<evidence type="ECO:0000313" key="7">
    <source>
        <dbReference type="Proteomes" id="UP000474054"/>
    </source>
</evidence>
<feature type="domain" description="CBS" evidence="3">
    <location>
        <begin position="70"/>
        <end position="127"/>
    </location>
</feature>
<keyword evidence="6" id="KW-1185">Reference proteome</keyword>
<accession>A0A650CV03</accession>
<dbReference type="InterPro" id="IPR046342">
    <property type="entry name" value="CBS_dom_sf"/>
</dbReference>
<dbReference type="SUPFAM" id="SSF54631">
    <property type="entry name" value="CBS-domain pair"/>
    <property type="match status" value="1"/>
</dbReference>
<dbReference type="PANTHER" id="PTHR43080">
    <property type="entry name" value="CBS DOMAIN-CONTAINING PROTEIN CBSX3, MITOCHONDRIAL"/>
    <property type="match status" value="1"/>
</dbReference>
<dbReference type="Gene3D" id="3.10.580.10">
    <property type="entry name" value="CBS-domain"/>
    <property type="match status" value="1"/>
</dbReference>
<dbReference type="EMBL" id="WHYS01000002">
    <property type="protein sequence ID" value="MQL55762.1"/>
    <property type="molecule type" value="Genomic_DNA"/>
</dbReference>
<evidence type="ECO:0000256" key="1">
    <source>
        <dbReference type="ARBA" id="ARBA00023122"/>
    </source>
</evidence>
<evidence type="ECO:0000313" key="6">
    <source>
        <dbReference type="Proteomes" id="UP000426328"/>
    </source>
</evidence>
<proteinExistence type="predicted"/>
<reference evidence="4 7" key="1">
    <citation type="submission" date="2019-10" db="EMBL/GenBank/DDBJ databases">
        <title>Comparative genomics of sulfur disproportionating microorganisms.</title>
        <authorList>
            <person name="Ward L.M."/>
            <person name="Bertran E."/>
            <person name="Johnston D."/>
        </authorList>
    </citation>
    <scope>NUCLEOTIDE SEQUENCE [LARGE SCALE GENOMIC DNA]</scope>
    <source>
        <strain evidence="4 7">DSM 3772</strain>
    </source>
</reference>
<keyword evidence="1 2" id="KW-0129">CBS domain</keyword>
<dbReference type="PROSITE" id="PS51371">
    <property type="entry name" value="CBS"/>
    <property type="match status" value="2"/>
</dbReference>
<dbReference type="CDD" id="cd09836">
    <property type="entry name" value="CBS_pair_arch"/>
    <property type="match status" value="1"/>
</dbReference>
<gene>
    <name evidence="5" type="ORF">D1866_06385</name>
    <name evidence="4" type="ORF">GFB69_08440</name>
</gene>
<name>A0A650CV03_ACIAM</name>